<reference evidence="2" key="1">
    <citation type="journal article" date="2021" name="PeerJ">
        <title>Extensive microbial diversity within the chicken gut microbiome revealed by metagenomics and culture.</title>
        <authorList>
            <person name="Gilroy R."/>
            <person name="Ravi A."/>
            <person name="Getino M."/>
            <person name="Pursley I."/>
            <person name="Horton D.L."/>
            <person name="Alikhan N.F."/>
            <person name="Baker D."/>
            <person name="Gharbi K."/>
            <person name="Hall N."/>
            <person name="Watson M."/>
            <person name="Adriaenssens E.M."/>
            <person name="Foster-Nyarko E."/>
            <person name="Jarju S."/>
            <person name="Secka A."/>
            <person name="Antonio M."/>
            <person name="Oren A."/>
            <person name="Chaudhuri R.R."/>
            <person name="La Ragione R."/>
            <person name="Hildebrand F."/>
            <person name="Pallen M.J."/>
        </authorList>
    </citation>
    <scope>NUCLEOTIDE SEQUENCE</scope>
    <source>
        <strain evidence="2">ChiBcec18-1249</strain>
    </source>
</reference>
<dbReference type="GO" id="GO:0003677">
    <property type="term" value="F:DNA binding"/>
    <property type="evidence" value="ECO:0007669"/>
    <property type="project" value="InterPro"/>
</dbReference>
<keyword evidence="2" id="KW-0378">Hydrolase</keyword>
<dbReference type="SUPFAM" id="SSF52540">
    <property type="entry name" value="P-loop containing nucleoside triphosphate hydrolases"/>
    <property type="match status" value="1"/>
</dbReference>
<dbReference type="GO" id="GO:0005524">
    <property type="term" value="F:ATP binding"/>
    <property type="evidence" value="ECO:0007669"/>
    <property type="project" value="InterPro"/>
</dbReference>
<dbReference type="GO" id="GO:0016787">
    <property type="term" value="F:hydrolase activity"/>
    <property type="evidence" value="ECO:0007669"/>
    <property type="project" value="InterPro"/>
</dbReference>
<dbReference type="InterPro" id="IPR027417">
    <property type="entry name" value="P-loop_NTPase"/>
</dbReference>
<feature type="domain" description="Helicase/UvrB N-terminal" evidence="1">
    <location>
        <begin position="138"/>
        <end position="343"/>
    </location>
</feature>
<comment type="caution">
    <text evidence="2">The sequence shown here is derived from an EMBL/GenBank/DDBJ whole genome shotgun (WGS) entry which is preliminary data.</text>
</comment>
<dbReference type="Pfam" id="PF04851">
    <property type="entry name" value="ResIII"/>
    <property type="match status" value="1"/>
</dbReference>
<name>A0A9D2LHG9_9FIRM</name>
<dbReference type="Gene3D" id="3.40.50.300">
    <property type="entry name" value="P-loop containing nucleotide triphosphate hydrolases"/>
    <property type="match status" value="1"/>
</dbReference>
<organism evidence="2 3">
    <name type="scientific">Candidatus Oscillibacter excrementigallinarum</name>
    <dbReference type="NCBI Taxonomy" id="2838716"/>
    <lineage>
        <taxon>Bacteria</taxon>
        <taxon>Bacillati</taxon>
        <taxon>Bacillota</taxon>
        <taxon>Clostridia</taxon>
        <taxon>Eubacteriales</taxon>
        <taxon>Oscillospiraceae</taxon>
        <taxon>Oscillibacter</taxon>
    </lineage>
</organism>
<proteinExistence type="predicted"/>
<dbReference type="EMBL" id="DWZJ01000029">
    <property type="protein sequence ID" value="HJB12812.1"/>
    <property type="molecule type" value="Genomic_DNA"/>
</dbReference>
<dbReference type="AlphaFoldDB" id="A0A9D2LHG9"/>
<accession>A0A9D2LHG9</accession>
<evidence type="ECO:0000313" key="2">
    <source>
        <dbReference type="EMBL" id="HJB12812.1"/>
    </source>
</evidence>
<keyword evidence="2" id="KW-0547">Nucleotide-binding</keyword>
<gene>
    <name evidence="2" type="ORF">H9787_03790</name>
</gene>
<dbReference type="GO" id="GO:0004386">
    <property type="term" value="F:helicase activity"/>
    <property type="evidence" value="ECO:0007669"/>
    <property type="project" value="UniProtKB-KW"/>
</dbReference>
<keyword evidence="2" id="KW-0347">Helicase</keyword>
<keyword evidence="2" id="KW-0067">ATP-binding</keyword>
<sequence>MFYQMITNARDRWFSSPACTAREVVKYIEQTNQMRDAQVDAIKTYLYLKIACGCVPLSQLFCQGAFNTLDLEQEEISASIRDFLATHPAAAALFEYARLKNDSGEQVSEMLEKQIRKDPESIDYEIFFQKAFYGVSYTDYLFSLPMGAGKTYLMAAFIYLDLYFARNEPNNPAFAHNFMIFAPSGLKSSVVPSLKTIQRFDPTWVIPEPAASEIKRLLSFEVLDQSKTAKKSNKTKNPNVQKIANHQPLSELFGLVAVTNAEKVILDRIQEKAGQISMFEESDDEKDRQANELRNLIGKLPALSVFIDEVHHAVSDEIKLRAVVNKWAENQTINSVVGFSGTPYLEKAEKIQVTDGLSVSSAEISNIVYYYPLIDGVGNFLKRPIVKIAELPDSGRIIDRGVREFLDNYKDTVYPDGTCAKLGIYCGTIEKLEEMVYPLAAGITAEYGLSADCILKFHKGNKQYPQPADSQMEFDSLDQPFSKVRIVLLVQIGKEGWDCRSLTGIILSQEGDCPKNMVLQTACRCLRQVQKDAPETALVYLNSSNADKLNSQLQKQHHISLQEFTDADHHKTKLNRYDRTKYLRLPKVDFYQLKIRYETLIAEKARPEENLPDACKNTQTVAGVIKTTDLTMEVLERTVDDAERGDTPAVYYPWLYGIVRSSLGTLTMEQLRPYDCVLREVFQKITYLRGAGRCFSSKYNRAAVEANIRKAFCDSRSFETKEERIPQSASLLNIANFTPVVETTTPDAYCPKQEQVEKIILDDQGKLKMKPDIQAAILALEADDSAANRAIAATLRKQNSSHPQKDRSFHYLPYHTDSPFEQDFLNEVLTFPEVEGLGLEVYYNGDRALTEFKIKCYRNSGGRWEYVGMYTPDFLILQRKDGVIHKVMIAETKGKIYASDPKFKDKRTFMETEFLRQNNAAFGYERFEYLYLEDSMPERERLALTHKKICEFFEEK</sequence>
<dbReference type="InterPro" id="IPR006935">
    <property type="entry name" value="Helicase/UvrB_N"/>
</dbReference>
<dbReference type="Proteomes" id="UP000823824">
    <property type="component" value="Unassembled WGS sequence"/>
</dbReference>
<protein>
    <submittedName>
        <fullName evidence="2">DEAD/DEAH box helicase family protein</fullName>
    </submittedName>
</protein>
<evidence type="ECO:0000259" key="1">
    <source>
        <dbReference type="Pfam" id="PF04851"/>
    </source>
</evidence>
<evidence type="ECO:0000313" key="3">
    <source>
        <dbReference type="Proteomes" id="UP000823824"/>
    </source>
</evidence>
<reference evidence="2" key="2">
    <citation type="submission" date="2021-04" db="EMBL/GenBank/DDBJ databases">
        <authorList>
            <person name="Gilroy R."/>
        </authorList>
    </citation>
    <scope>NUCLEOTIDE SEQUENCE</scope>
    <source>
        <strain evidence="2">ChiBcec18-1249</strain>
    </source>
</reference>